<accession>A0A1H1PVI6</accession>
<keyword evidence="3" id="KW-1185">Reference proteome</keyword>
<feature type="domain" description="Mycothiol-dependent maleylpyruvate isomerase metal-binding" evidence="1">
    <location>
        <begin position="11"/>
        <end position="153"/>
    </location>
</feature>
<dbReference type="Gene3D" id="1.20.120.450">
    <property type="entry name" value="dinb family like domain"/>
    <property type="match status" value="1"/>
</dbReference>
<evidence type="ECO:0000313" key="2">
    <source>
        <dbReference type="EMBL" id="SDS15371.1"/>
    </source>
</evidence>
<dbReference type="GO" id="GO:0046872">
    <property type="term" value="F:metal ion binding"/>
    <property type="evidence" value="ECO:0007669"/>
    <property type="project" value="InterPro"/>
</dbReference>
<reference evidence="2 3" key="1">
    <citation type="submission" date="2016-10" db="EMBL/GenBank/DDBJ databases">
        <authorList>
            <person name="de Groot N.N."/>
        </authorList>
    </citation>
    <scope>NUCLEOTIDE SEQUENCE [LARGE SCALE GENOMIC DNA]</scope>
    <source>
        <strain evidence="2 3">DSM 22126</strain>
    </source>
</reference>
<dbReference type="RefSeq" id="WP_083371752.1">
    <property type="nucleotide sequence ID" value="NZ_LT629776.1"/>
</dbReference>
<proteinExistence type="predicted"/>
<gene>
    <name evidence="2" type="ORF">SAMN04489860_0918</name>
</gene>
<evidence type="ECO:0000259" key="1">
    <source>
        <dbReference type="Pfam" id="PF11716"/>
    </source>
</evidence>
<dbReference type="InterPro" id="IPR034660">
    <property type="entry name" value="DinB/YfiT-like"/>
</dbReference>
<dbReference type="eggNOG" id="ENOG5030RR5">
    <property type="taxonomic scope" value="Bacteria"/>
</dbReference>
<dbReference type="NCBIfam" id="TIGR03083">
    <property type="entry name" value="maleylpyruvate isomerase family mycothiol-dependent enzyme"/>
    <property type="match status" value="1"/>
</dbReference>
<dbReference type="InterPro" id="IPR017517">
    <property type="entry name" value="Maleyloyr_isom"/>
</dbReference>
<dbReference type="Pfam" id="PF11716">
    <property type="entry name" value="MDMPI_N"/>
    <property type="match status" value="1"/>
</dbReference>
<protein>
    <submittedName>
        <fullName evidence="2">TIGR03083 family protein</fullName>
    </submittedName>
</protein>
<dbReference type="InterPro" id="IPR024344">
    <property type="entry name" value="MDMPI_metal-binding"/>
</dbReference>
<dbReference type="Proteomes" id="UP000185663">
    <property type="component" value="Chromosome I"/>
</dbReference>
<organism evidence="2 3">
    <name type="scientific">Paraoerskovia marina</name>
    <dbReference type="NCBI Taxonomy" id="545619"/>
    <lineage>
        <taxon>Bacteria</taxon>
        <taxon>Bacillati</taxon>
        <taxon>Actinomycetota</taxon>
        <taxon>Actinomycetes</taxon>
        <taxon>Micrococcales</taxon>
        <taxon>Cellulomonadaceae</taxon>
        <taxon>Paraoerskovia</taxon>
    </lineage>
</organism>
<dbReference type="OrthoDB" id="8481083at2"/>
<dbReference type="AlphaFoldDB" id="A0A1H1PVI6"/>
<dbReference type="EMBL" id="LT629776">
    <property type="protein sequence ID" value="SDS15371.1"/>
    <property type="molecule type" value="Genomic_DNA"/>
</dbReference>
<evidence type="ECO:0000313" key="3">
    <source>
        <dbReference type="Proteomes" id="UP000185663"/>
    </source>
</evidence>
<dbReference type="SUPFAM" id="SSF109854">
    <property type="entry name" value="DinB/YfiT-like putative metalloenzymes"/>
    <property type="match status" value="1"/>
</dbReference>
<dbReference type="STRING" id="545619.SAMN04489860_0918"/>
<name>A0A1H1PVI6_9CELL</name>
<sequence length="234" mass="25334">MTDLATAEGILRTQWDTLVEWLEDADLDDDAYSTPSQLDGWTIGELVSHLGRAMDALAVADTVPAGTVPLSLAEYLGTYPGRADEITAVTRELDGEIRADRLAGIRAKGDRALAQVDALAGNEIVQARRGPISLRDMVISRLLELVVHGDDLARSLPHVAGDPLNRDAVDLAADELLKIVVARGGWHIEVEDPRLWIRLAAGRRPYDVDDLARALRPTFTAGGVPDLGRLLPLL</sequence>